<organism evidence="1 2">
    <name type="scientific">Fodinibius roseus</name>
    <dbReference type="NCBI Taxonomy" id="1194090"/>
    <lineage>
        <taxon>Bacteria</taxon>
        <taxon>Pseudomonadati</taxon>
        <taxon>Balneolota</taxon>
        <taxon>Balneolia</taxon>
        <taxon>Balneolales</taxon>
        <taxon>Balneolaceae</taxon>
        <taxon>Fodinibius</taxon>
    </lineage>
</organism>
<proteinExistence type="predicted"/>
<protein>
    <submittedName>
        <fullName evidence="1">Uncharacterized protein</fullName>
    </submittedName>
</protein>
<name>A0A1M4YJH0_9BACT</name>
<reference evidence="1 2" key="1">
    <citation type="submission" date="2016-11" db="EMBL/GenBank/DDBJ databases">
        <authorList>
            <person name="Jaros S."/>
            <person name="Januszkiewicz K."/>
            <person name="Wedrychowicz H."/>
        </authorList>
    </citation>
    <scope>NUCLEOTIDE SEQUENCE [LARGE SCALE GENOMIC DNA]</scope>
    <source>
        <strain evidence="1 2">DSM 21986</strain>
    </source>
</reference>
<dbReference type="AlphaFoldDB" id="A0A1M4YJH0"/>
<gene>
    <name evidence="1" type="ORF">SAMN05443144_10579</name>
</gene>
<evidence type="ECO:0000313" key="2">
    <source>
        <dbReference type="Proteomes" id="UP000184041"/>
    </source>
</evidence>
<dbReference type="Proteomes" id="UP000184041">
    <property type="component" value="Unassembled WGS sequence"/>
</dbReference>
<sequence length="54" mass="6427">MDLYNPALCDICSRMFTVQVFYYQLQANDLSFYRNATIPSLQLEEYRCFSTDDL</sequence>
<accession>A0A1M4YJH0</accession>
<keyword evidence="2" id="KW-1185">Reference proteome</keyword>
<evidence type="ECO:0000313" key="1">
    <source>
        <dbReference type="EMBL" id="SHF05803.1"/>
    </source>
</evidence>
<dbReference type="EMBL" id="FQUS01000005">
    <property type="protein sequence ID" value="SHF05803.1"/>
    <property type="molecule type" value="Genomic_DNA"/>
</dbReference>